<dbReference type="AlphaFoldDB" id="A0A158CFU6"/>
<evidence type="ECO:0000313" key="3">
    <source>
        <dbReference type="EMBL" id="SAK81195.1"/>
    </source>
</evidence>
<name>A0A158CFU6_9BURK</name>
<feature type="transmembrane region" description="Helical" evidence="1">
    <location>
        <begin position="126"/>
        <end position="146"/>
    </location>
</feature>
<feature type="transmembrane region" description="Helical" evidence="1">
    <location>
        <begin position="7"/>
        <end position="25"/>
    </location>
</feature>
<dbReference type="SUPFAM" id="SSF81324">
    <property type="entry name" value="Voltage-gated potassium channels"/>
    <property type="match status" value="1"/>
</dbReference>
<gene>
    <name evidence="3" type="ORF">AWB79_05295</name>
</gene>
<dbReference type="EMBL" id="FCOA02000022">
    <property type="protein sequence ID" value="SAK81195.1"/>
    <property type="molecule type" value="Genomic_DNA"/>
</dbReference>
<feature type="domain" description="Potassium channel" evidence="2">
    <location>
        <begin position="66"/>
        <end position="143"/>
    </location>
</feature>
<comment type="caution">
    <text evidence="3">The sequence shown here is derived from an EMBL/GenBank/DDBJ whole genome shotgun (WGS) entry which is preliminary data.</text>
</comment>
<dbReference type="InterPro" id="IPR013099">
    <property type="entry name" value="K_chnl_dom"/>
</dbReference>
<protein>
    <submittedName>
        <fullName evidence="3">Ion channel</fullName>
    </submittedName>
</protein>
<keyword evidence="1" id="KW-1133">Transmembrane helix</keyword>
<proteinExistence type="predicted"/>
<dbReference type="STRING" id="1777140.AWB79_05295"/>
<keyword evidence="1" id="KW-0472">Membrane</keyword>
<feature type="transmembrane region" description="Helical" evidence="1">
    <location>
        <begin position="31"/>
        <end position="47"/>
    </location>
</feature>
<reference evidence="3" key="1">
    <citation type="submission" date="2016-01" db="EMBL/GenBank/DDBJ databases">
        <authorList>
            <person name="Peeters C."/>
        </authorList>
    </citation>
    <scope>NUCLEOTIDE SEQUENCE</scope>
    <source>
        <strain evidence="3">LMG 29322</strain>
    </source>
</reference>
<accession>A0A158CFU6</accession>
<keyword evidence="4" id="KW-1185">Reference proteome</keyword>
<feature type="transmembrane region" description="Helical" evidence="1">
    <location>
        <begin position="54"/>
        <end position="73"/>
    </location>
</feature>
<sequence length="154" mass="17110">MRGLATVFVPLVAGYYLVHLSYSILSPRSDAIVDAVTMFALAALLVVTARRMFLLVQLTALGVLLCIAVWTYSDIYMKLGILDVSSTVVHDRESCLYFSIVTFTTLGYGDYRPTLDGRMVAATEALTGYVFFGVFISMISAYVAVFREEYRRGK</sequence>
<evidence type="ECO:0000259" key="2">
    <source>
        <dbReference type="Pfam" id="PF07885"/>
    </source>
</evidence>
<dbReference type="Proteomes" id="UP000054851">
    <property type="component" value="Unassembled WGS sequence"/>
</dbReference>
<evidence type="ECO:0000256" key="1">
    <source>
        <dbReference type="SAM" id="Phobius"/>
    </source>
</evidence>
<dbReference type="Pfam" id="PF07885">
    <property type="entry name" value="Ion_trans_2"/>
    <property type="match status" value="1"/>
</dbReference>
<organism evidence="3 4">
    <name type="scientific">Caballeronia hypogeia</name>
    <dbReference type="NCBI Taxonomy" id="1777140"/>
    <lineage>
        <taxon>Bacteria</taxon>
        <taxon>Pseudomonadati</taxon>
        <taxon>Pseudomonadota</taxon>
        <taxon>Betaproteobacteria</taxon>
        <taxon>Burkholderiales</taxon>
        <taxon>Burkholderiaceae</taxon>
        <taxon>Caballeronia</taxon>
    </lineage>
</organism>
<dbReference type="Gene3D" id="1.10.287.70">
    <property type="match status" value="1"/>
</dbReference>
<evidence type="ECO:0000313" key="4">
    <source>
        <dbReference type="Proteomes" id="UP000054851"/>
    </source>
</evidence>
<keyword evidence="1" id="KW-0812">Transmembrane</keyword>